<protein>
    <submittedName>
        <fullName evidence="2">Uncharacterized protein</fullName>
    </submittedName>
</protein>
<dbReference type="AlphaFoldDB" id="A0A518CXQ2"/>
<evidence type="ECO:0000256" key="1">
    <source>
        <dbReference type="SAM" id="MobiDB-lite"/>
    </source>
</evidence>
<organism evidence="2 3">
    <name type="scientific">Rohdeia mirabilis</name>
    <dbReference type="NCBI Taxonomy" id="2528008"/>
    <lineage>
        <taxon>Bacteria</taxon>
        <taxon>Pseudomonadati</taxon>
        <taxon>Planctomycetota</taxon>
        <taxon>Planctomycetia</taxon>
        <taxon>Planctomycetia incertae sedis</taxon>
        <taxon>Rohdeia</taxon>
    </lineage>
</organism>
<gene>
    <name evidence="2" type="ORF">Pla163_10880</name>
</gene>
<evidence type="ECO:0000313" key="2">
    <source>
        <dbReference type="EMBL" id="QDU83987.1"/>
    </source>
</evidence>
<feature type="compositionally biased region" description="Basic and acidic residues" evidence="1">
    <location>
        <begin position="1"/>
        <end position="10"/>
    </location>
</feature>
<keyword evidence="3" id="KW-1185">Reference proteome</keyword>
<proteinExistence type="predicted"/>
<sequence length="130" mass="14439">MDDQIRRSRTESASGQQPGTERYPGAPNGVRQEKFLYHCIVEITWLNPPTAGSPPARDPEYYDPSYGVDEFANRMRNYELALVSMVGAGDAPGYGTVWMLRQFPITAPSTAPEMTTLASKSEDATVFQYP</sequence>
<dbReference type="EMBL" id="CP036290">
    <property type="protein sequence ID" value="QDU83987.1"/>
    <property type="molecule type" value="Genomic_DNA"/>
</dbReference>
<accession>A0A518CXQ2</accession>
<dbReference type="Proteomes" id="UP000319342">
    <property type="component" value="Chromosome"/>
</dbReference>
<evidence type="ECO:0000313" key="3">
    <source>
        <dbReference type="Proteomes" id="UP000319342"/>
    </source>
</evidence>
<name>A0A518CXQ2_9BACT</name>
<reference evidence="2 3" key="1">
    <citation type="submission" date="2019-02" db="EMBL/GenBank/DDBJ databases">
        <title>Deep-cultivation of Planctomycetes and their phenomic and genomic characterization uncovers novel biology.</title>
        <authorList>
            <person name="Wiegand S."/>
            <person name="Jogler M."/>
            <person name="Boedeker C."/>
            <person name="Pinto D."/>
            <person name="Vollmers J."/>
            <person name="Rivas-Marin E."/>
            <person name="Kohn T."/>
            <person name="Peeters S.H."/>
            <person name="Heuer A."/>
            <person name="Rast P."/>
            <person name="Oberbeckmann S."/>
            <person name="Bunk B."/>
            <person name="Jeske O."/>
            <person name="Meyerdierks A."/>
            <person name="Storesund J.E."/>
            <person name="Kallscheuer N."/>
            <person name="Luecker S."/>
            <person name="Lage O.M."/>
            <person name="Pohl T."/>
            <person name="Merkel B.J."/>
            <person name="Hornburger P."/>
            <person name="Mueller R.-W."/>
            <person name="Bruemmer F."/>
            <person name="Labrenz M."/>
            <person name="Spormann A.M."/>
            <person name="Op den Camp H."/>
            <person name="Overmann J."/>
            <person name="Amann R."/>
            <person name="Jetten M.S.M."/>
            <person name="Mascher T."/>
            <person name="Medema M.H."/>
            <person name="Devos D.P."/>
            <person name="Kaster A.-K."/>
            <person name="Ovreas L."/>
            <person name="Rohde M."/>
            <person name="Galperin M.Y."/>
            <person name="Jogler C."/>
        </authorList>
    </citation>
    <scope>NUCLEOTIDE SEQUENCE [LARGE SCALE GENOMIC DNA]</scope>
    <source>
        <strain evidence="2 3">Pla163</strain>
    </source>
</reference>
<feature type="region of interest" description="Disordered" evidence="1">
    <location>
        <begin position="1"/>
        <end position="28"/>
    </location>
</feature>
<dbReference type="RefSeq" id="WP_145184707.1">
    <property type="nucleotide sequence ID" value="NZ_CP036290.1"/>
</dbReference>